<evidence type="ECO:0000313" key="1">
    <source>
        <dbReference type="EMBL" id="NJJ03370.1"/>
    </source>
</evidence>
<gene>
    <name evidence="1" type="ORF">HC138_03155</name>
</gene>
<sequence length="72" mass="8017">MRPRYEELKSLDGVSISRPPHMGEIAAARFLVKQIEQGRSDGELSPFLLWVANYGTPDEPPGPIIQPRDQSA</sequence>
<dbReference type="RefSeq" id="WP_070421742.1">
    <property type="nucleotide sequence ID" value="NZ_CP083648.1"/>
</dbReference>
<organism evidence="1 2">
    <name type="scientific">Corynebacterium coyleae</name>
    <dbReference type="NCBI Taxonomy" id="53374"/>
    <lineage>
        <taxon>Bacteria</taxon>
        <taxon>Bacillati</taxon>
        <taxon>Actinomycetota</taxon>
        <taxon>Actinomycetes</taxon>
        <taxon>Mycobacteriales</taxon>
        <taxon>Corynebacteriaceae</taxon>
        <taxon>Corynebacterium</taxon>
    </lineage>
</organism>
<evidence type="ECO:0000313" key="2">
    <source>
        <dbReference type="Proteomes" id="UP000591626"/>
    </source>
</evidence>
<dbReference type="Proteomes" id="UP000591626">
    <property type="component" value="Unassembled WGS sequence"/>
</dbReference>
<proteinExistence type="predicted"/>
<dbReference type="EMBL" id="JAAUVV010000003">
    <property type="protein sequence ID" value="NJJ03370.1"/>
    <property type="molecule type" value="Genomic_DNA"/>
</dbReference>
<name>A0AAP6XIB5_9CORY</name>
<reference evidence="1 2" key="1">
    <citation type="submission" date="2020-03" db="EMBL/GenBank/DDBJ databases">
        <title>Draft genome sequences of bacterial isolates from the female urobiome.</title>
        <authorList>
            <person name="Miller-Ensminger T."/>
            <person name="Wolfe A.J."/>
            <person name="Putonti C."/>
        </authorList>
    </citation>
    <scope>NUCLEOTIDE SEQUENCE [LARGE SCALE GENOMIC DNA]</scope>
    <source>
        <strain evidence="1 2">UMB8490</strain>
    </source>
</reference>
<dbReference type="AlphaFoldDB" id="A0AAP6XIB5"/>
<protein>
    <submittedName>
        <fullName evidence="1">Uncharacterized protein</fullName>
    </submittedName>
</protein>
<comment type="caution">
    <text evidence="1">The sequence shown here is derived from an EMBL/GenBank/DDBJ whole genome shotgun (WGS) entry which is preliminary data.</text>
</comment>
<accession>A0AAP6XIB5</accession>